<reference evidence="1 2" key="1">
    <citation type="submission" date="2019-02" db="EMBL/GenBank/DDBJ databases">
        <title>Deep-cultivation of Planctomycetes and their phenomic and genomic characterization uncovers novel biology.</title>
        <authorList>
            <person name="Wiegand S."/>
            <person name="Jogler M."/>
            <person name="Boedeker C."/>
            <person name="Pinto D."/>
            <person name="Vollmers J."/>
            <person name="Rivas-Marin E."/>
            <person name="Kohn T."/>
            <person name="Peeters S.H."/>
            <person name="Heuer A."/>
            <person name="Rast P."/>
            <person name="Oberbeckmann S."/>
            <person name="Bunk B."/>
            <person name="Jeske O."/>
            <person name="Meyerdierks A."/>
            <person name="Storesund J.E."/>
            <person name="Kallscheuer N."/>
            <person name="Luecker S."/>
            <person name="Lage O.M."/>
            <person name="Pohl T."/>
            <person name="Merkel B.J."/>
            <person name="Hornburger P."/>
            <person name="Mueller R.-W."/>
            <person name="Bruemmer F."/>
            <person name="Labrenz M."/>
            <person name="Spormann A.M."/>
            <person name="Op Den Camp H."/>
            <person name="Overmann J."/>
            <person name="Amann R."/>
            <person name="Jetten M.S.M."/>
            <person name="Mascher T."/>
            <person name="Medema M.H."/>
            <person name="Devos D.P."/>
            <person name="Kaster A.-K."/>
            <person name="Ovreas L."/>
            <person name="Rohde M."/>
            <person name="Galperin M.Y."/>
            <person name="Jogler C."/>
        </authorList>
    </citation>
    <scope>NUCLEOTIDE SEQUENCE [LARGE SCALE GENOMIC DNA]</scope>
    <source>
        <strain evidence="1 2">Pla52o</strain>
    </source>
</reference>
<dbReference type="Proteomes" id="UP000316304">
    <property type="component" value="Unassembled WGS sequence"/>
</dbReference>
<sequence length="63" mass="6721">MPSVLAETPKVLLIGLDGGRFDTLRKAATPIAIMPRPHKRLNGRIAYTAGLTKRPAGLAKPSD</sequence>
<protein>
    <submittedName>
        <fullName evidence="1">Uncharacterized protein</fullName>
    </submittedName>
</protein>
<accession>A0A5C6BZ28</accession>
<dbReference type="RefSeq" id="WP_146597062.1">
    <property type="nucleotide sequence ID" value="NZ_SJPT01000011.1"/>
</dbReference>
<organism evidence="1 2">
    <name type="scientific">Novipirellula galeiformis</name>
    <dbReference type="NCBI Taxonomy" id="2528004"/>
    <lineage>
        <taxon>Bacteria</taxon>
        <taxon>Pseudomonadati</taxon>
        <taxon>Planctomycetota</taxon>
        <taxon>Planctomycetia</taxon>
        <taxon>Pirellulales</taxon>
        <taxon>Pirellulaceae</taxon>
        <taxon>Novipirellula</taxon>
    </lineage>
</organism>
<evidence type="ECO:0000313" key="1">
    <source>
        <dbReference type="EMBL" id="TWU17580.1"/>
    </source>
</evidence>
<keyword evidence="2" id="KW-1185">Reference proteome</keyword>
<dbReference type="EMBL" id="SJPT01000011">
    <property type="protein sequence ID" value="TWU17580.1"/>
    <property type="molecule type" value="Genomic_DNA"/>
</dbReference>
<comment type="caution">
    <text evidence="1">The sequence shown here is derived from an EMBL/GenBank/DDBJ whole genome shotgun (WGS) entry which is preliminary data.</text>
</comment>
<dbReference type="OrthoDB" id="1956004at2"/>
<evidence type="ECO:0000313" key="2">
    <source>
        <dbReference type="Proteomes" id="UP000316304"/>
    </source>
</evidence>
<dbReference type="AlphaFoldDB" id="A0A5C6BZ28"/>
<name>A0A5C6BZ28_9BACT</name>
<proteinExistence type="predicted"/>
<gene>
    <name evidence="1" type="ORF">Pla52o_51360</name>
</gene>